<dbReference type="Gene3D" id="1.10.10.1400">
    <property type="entry name" value="Terminase, small subunit, N-terminal DNA-binding domain, HTH motif"/>
    <property type="match status" value="1"/>
</dbReference>
<accession>A0A6M3INW3</accession>
<feature type="region of interest" description="Disordered" evidence="3">
    <location>
        <begin position="191"/>
        <end position="213"/>
    </location>
</feature>
<proteinExistence type="predicted"/>
<dbReference type="PANTHER" id="PTHR41328">
    <property type="entry name" value="TERMINASE SMALL SUBUNIT-RELATED"/>
    <property type="match status" value="1"/>
</dbReference>
<evidence type="ECO:0000256" key="2">
    <source>
        <dbReference type="ARBA" id="ARBA00023219"/>
    </source>
</evidence>
<dbReference type="AlphaFoldDB" id="A0A6M3INW3"/>
<dbReference type="Pfam" id="PF03592">
    <property type="entry name" value="Terminase_2"/>
    <property type="match status" value="1"/>
</dbReference>
<dbReference type="EMBL" id="MT141353">
    <property type="protein sequence ID" value="QJA59093.1"/>
    <property type="molecule type" value="Genomic_DNA"/>
</dbReference>
<name>A0A6M3INW3_9ZZZZ</name>
<gene>
    <name evidence="4" type="ORF">MM415B01367_0024</name>
</gene>
<dbReference type="PANTHER" id="PTHR41328:SF2">
    <property type="entry name" value="TERMINASE SMALL SUBUNIT"/>
    <property type="match status" value="1"/>
</dbReference>
<evidence type="ECO:0000256" key="3">
    <source>
        <dbReference type="SAM" id="MobiDB-lite"/>
    </source>
</evidence>
<dbReference type="InterPro" id="IPR005335">
    <property type="entry name" value="Terminase_ssu"/>
</dbReference>
<reference evidence="4" key="1">
    <citation type="submission" date="2020-03" db="EMBL/GenBank/DDBJ databases">
        <title>The deep terrestrial virosphere.</title>
        <authorList>
            <person name="Holmfeldt K."/>
            <person name="Nilsson E."/>
            <person name="Simone D."/>
            <person name="Lopez-Fernandez M."/>
            <person name="Wu X."/>
            <person name="de Brujin I."/>
            <person name="Lundin D."/>
            <person name="Andersson A."/>
            <person name="Bertilsson S."/>
            <person name="Dopson M."/>
        </authorList>
    </citation>
    <scope>NUCLEOTIDE SEQUENCE</scope>
    <source>
        <strain evidence="4">MM415B01367</strain>
    </source>
</reference>
<evidence type="ECO:0000256" key="1">
    <source>
        <dbReference type="ARBA" id="ARBA00022612"/>
    </source>
</evidence>
<dbReference type="GO" id="GO:0051276">
    <property type="term" value="P:chromosome organization"/>
    <property type="evidence" value="ECO:0007669"/>
    <property type="project" value="InterPro"/>
</dbReference>
<keyword evidence="1" id="KW-1188">Viral release from host cell</keyword>
<sequence length="213" mass="23338">MKTHLTQKQETFCLKYFELGNASEAARLALYSPKTAATIGAENLLKPKIQTRLQELQRKVEDESVATVLERKQRLTEILRAEIPDYVSEDGIKVEKSSPNVGAVSEVTTKTKVFKRGGEPVIITNLKLHSPIQAINELNKMEKIHTDGISVNVNQVEAKIVHFDAGEVARAIIEAMRLGITPDLLGGDGHGEDATLLSSPSDIQATAVPRTED</sequence>
<organism evidence="4">
    <name type="scientific">viral metagenome</name>
    <dbReference type="NCBI Taxonomy" id="1070528"/>
    <lineage>
        <taxon>unclassified sequences</taxon>
        <taxon>metagenomes</taxon>
        <taxon>organismal metagenomes</taxon>
    </lineage>
</organism>
<dbReference type="InterPro" id="IPR052404">
    <property type="entry name" value="SPP1-like_terminase"/>
</dbReference>
<protein>
    <submittedName>
        <fullName evidence="4">Putative terminase</fullName>
    </submittedName>
</protein>
<keyword evidence="2" id="KW-0231">Viral genome packaging</keyword>
<dbReference type="InterPro" id="IPR038713">
    <property type="entry name" value="Terminase_Gp1_N_sf"/>
</dbReference>
<evidence type="ECO:0000313" key="4">
    <source>
        <dbReference type="EMBL" id="QJA59093.1"/>
    </source>
</evidence>